<evidence type="ECO:0000313" key="3">
    <source>
        <dbReference type="Proteomes" id="UP000694044"/>
    </source>
</evidence>
<evidence type="ECO:0000256" key="1">
    <source>
        <dbReference type="SAM" id="Coils"/>
    </source>
</evidence>
<proteinExistence type="predicted"/>
<gene>
    <name evidence="2" type="ORF">PHYPSEUDO_015198</name>
</gene>
<dbReference type="AlphaFoldDB" id="A0A8T1V6V1"/>
<comment type="caution">
    <text evidence="2">The sequence shown here is derived from an EMBL/GenBank/DDBJ whole genome shotgun (WGS) entry which is preliminary data.</text>
</comment>
<keyword evidence="1" id="KW-0175">Coiled coil</keyword>
<protein>
    <submittedName>
        <fullName evidence="2">Uncharacterized protein</fullName>
    </submittedName>
</protein>
<evidence type="ECO:0000313" key="2">
    <source>
        <dbReference type="EMBL" id="KAG7375808.1"/>
    </source>
</evidence>
<feature type="coiled-coil region" evidence="1">
    <location>
        <begin position="53"/>
        <end position="87"/>
    </location>
</feature>
<keyword evidence="3" id="KW-1185">Reference proteome</keyword>
<accession>A0A8T1V6V1</accession>
<dbReference type="EMBL" id="JAGDFM010000918">
    <property type="protein sequence ID" value="KAG7375808.1"/>
    <property type="molecule type" value="Genomic_DNA"/>
</dbReference>
<reference evidence="2" key="1">
    <citation type="submission" date="2021-02" db="EMBL/GenBank/DDBJ databases">
        <authorList>
            <person name="Palmer J.M."/>
        </authorList>
    </citation>
    <scope>NUCLEOTIDE SEQUENCE</scope>
    <source>
        <strain evidence="2">SCRP734</strain>
    </source>
</reference>
<sequence length="396" mass="44680">MSGRVGVTTDPYVDEKVWVKLHDWADSTTKEWSKQAKAAVRRQQRCESMFRLRVLKKNEFLQLKTEREQLENQVKKCLAALNEHSMDPKTSSDDTLSRERYHALHRLALESDALRTDNVELIEEIHTRERFPSLVRDDALDMLPVAPKGNNSSSPNVYTSSKMSPWVPSACQHEDGWRVKFQSGEPSSYFHPFSTAEYDAVMKSCDDQFGASRPPLQPRGICSAGRCITHQLREDSSITRLPDALGSPLVFTGRSTKRTRVSIQVLQSFAIDSHVMVCNIPGPVHTRYFQLARRQLKLEPNGMRSLTFAIVLADSDGNARSLVAEEPQPDVKWIDEDGAYVKSPRWMRPRSLSTAIPGHAVKMNSMRGAILSGGPSLCAAGLKESWPRSSSKWRRE</sequence>
<name>A0A8T1V6V1_9STRA</name>
<dbReference type="OrthoDB" id="109199at2759"/>
<dbReference type="Proteomes" id="UP000694044">
    <property type="component" value="Unassembled WGS sequence"/>
</dbReference>
<organism evidence="2 3">
    <name type="scientific">Phytophthora pseudosyringae</name>
    <dbReference type="NCBI Taxonomy" id="221518"/>
    <lineage>
        <taxon>Eukaryota</taxon>
        <taxon>Sar</taxon>
        <taxon>Stramenopiles</taxon>
        <taxon>Oomycota</taxon>
        <taxon>Peronosporomycetes</taxon>
        <taxon>Peronosporales</taxon>
        <taxon>Peronosporaceae</taxon>
        <taxon>Phytophthora</taxon>
    </lineage>
</organism>